<evidence type="ECO:0000313" key="1">
    <source>
        <dbReference type="EMBL" id="KAI4460595.1"/>
    </source>
</evidence>
<keyword evidence="2" id="KW-1185">Reference proteome</keyword>
<proteinExistence type="predicted"/>
<dbReference type="EMBL" id="CM043019">
    <property type="protein sequence ID" value="KAI4460595.1"/>
    <property type="molecule type" value="Genomic_DNA"/>
</dbReference>
<protein>
    <submittedName>
        <fullName evidence="1">Ribonuclease t2</fullName>
    </submittedName>
</protein>
<sequence>MSYRTDLSLIAIEGIVFIVGDLILIFFLIGGGRETKCAIAAFDQDTSWDYILYVQHWPITVCMQWMAKSPDNNCTIPLNYQWTVHGSWPTKIGTDGPQYCNSTWHFNKTEIEPIESELEQYWTNIQANTGLESFWEYEWKKHGTCALNLKTLDTEFNYFNEAVTWAKNYSIGDILGLHGIHPDGSAYSIQQIHDAIKSTLGVNPVIECVVHGKPKMSLLSEIRLCFNKTLNLIDCDIDKMHYLFLDEYLYDLEDGQILTDCSLKRPIMYFGEIPHFERSIRDEELEERQKYLTQMGQLYQFLQFLIWLTL</sequence>
<name>A0ACB9T1A5_HOLOL</name>
<dbReference type="Proteomes" id="UP001056778">
    <property type="component" value="Chromosome 5"/>
</dbReference>
<comment type="caution">
    <text evidence="1">The sequence shown here is derived from an EMBL/GenBank/DDBJ whole genome shotgun (WGS) entry which is preliminary data.</text>
</comment>
<gene>
    <name evidence="1" type="ORF">MML48_5g00013855</name>
</gene>
<accession>A0ACB9T1A5</accession>
<evidence type="ECO:0000313" key="2">
    <source>
        <dbReference type="Proteomes" id="UP001056778"/>
    </source>
</evidence>
<reference evidence="1" key="1">
    <citation type="submission" date="2022-04" db="EMBL/GenBank/DDBJ databases">
        <title>Chromosome-scale genome assembly of Holotrichia oblita Faldermann.</title>
        <authorList>
            <person name="Rongchong L."/>
        </authorList>
    </citation>
    <scope>NUCLEOTIDE SEQUENCE</scope>
    <source>
        <strain evidence="1">81SQS9</strain>
    </source>
</reference>
<organism evidence="1 2">
    <name type="scientific">Holotrichia oblita</name>
    <name type="common">Chafer beetle</name>
    <dbReference type="NCBI Taxonomy" id="644536"/>
    <lineage>
        <taxon>Eukaryota</taxon>
        <taxon>Metazoa</taxon>
        <taxon>Ecdysozoa</taxon>
        <taxon>Arthropoda</taxon>
        <taxon>Hexapoda</taxon>
        <taxon>Insecta</taxon>
        <taxon>Pterygota</taxon>
        <taxon>Neoptera</taxon>
        <taxon>Endopterygota</taxon>
        <taxon>Coleoptera</taxon>
        <taxon>Polyphaga</taxon>
        <taxon>Scarabaeiformia</taxon>
        <taxon>Scarabaeidae</taxon>
        <taxon>Melolonthinae</taxon>
        <taxon>Holotrichia</taxon>
    </lineage>
</organism>